<protein>
    <recommendedName>
        <fullName evidence="3">CCHC-type domain-containing protein</fullName>
    </recommendedName>
</protein>
<dbReference type="EMBL" id="QKWP01000208">
    <property type="protein sequence ID" value="RIB24652.1"/>
    <property type="molecule type" value="Genomic_DNA"/>
</dbReference>
<evidence type="ECO:0008006" key="3">
    <source>
        <dbReference type="Google" id="ProtNLM"/>
    </source>
</evidence>
<comment type="caution">
    <text evidence="1">The sequence shown here is derived from an EMBL/GenBank/DDBJ whole genome shotgun (WGS) entry which is preliminary data.</text>
</comment>
<gene>
    <name evidence="1" type="ORF">C2G38_639009</name>
</gene>
<sequence>MKKELRNRMSLSKHLRRGCPRCQRQGHYILECPKVKLLDEKCTMLTRTLTLEQGEELQELINENLGDPLDDEQIPVALDFILEVLIYIITRDKVVSDLMQKEGHSIVNDGYSEQLDVEYDYRSEAKKVKRRTFGCYQKPAKLEYAEETDDEYDNDWYHGSNSRLKMAKKSSKP</sequence>
<dbReference type="Proteomes" id="UP000266673">
    <property type="component" value="Unassembled WGS sequence"/>
</dbReference>
<name>A0A397VS81_9GLOM</name>
<proteinExistence type="predicted"/>
<reference evidence="1 2" key="1">
    <citation type="submission" date="2018-06" db="EMBL/GenBank/DDBJ databases">
        <title>Comparative genomics reveals the genomic features of Rhizophagus irregularis, R. cerebriforme, R. diaphanum and Gigaspora rosea, and their symbiotic lifestyle signature.</title>
        <authorList>
            <person name="Morin E."/>
            <person name="San Clemente H."/>
            <person name="Chen E.C.H."/>
            <person name="De La Providencia I."/>
            <person name="Hainaut M."/>
            <person name="Kuo A."/>
            <person name="Kohler A."/>
            <person name="Murat C."/>
            <person name="Tang N."/>
            <person name="Roy S."/>
            <person name="Loubradou J."/>
            <person name="Henrissat B."/>
            <person name="Grigoriev I.V."/>
            <person name="Corradi N."/>
            <person name="Roux C."/>
            <person name="Martin F.M."/>
        </authorList>
    </citation>
    <scope>NUCLEOTIDE SEQUENCE [LARGE SCALE GENOMIC DNA]</scope>
    <source>
        <strain evidence="1 2">DAOM 194757</strain>
    </source>
</reference>
<evidence type="ECO:0000313" key="1">
    <source>
        <dbReference type="EMBL" id="RIB24652.1"/>
    </source>
</evidence>
<keyword evidence="2" id="KW-1185">Reference proteome</keyword>
<organism evidence="1 2">
    <name type="scientific">Gigaspora rosea</name>
    <dbReference type="NCBI Taxonomy" id="44941"/>
    <lineage>
        <taxon>Eukaryota</taxon>
        <taxon>Fungi</taxon>
        <taxon>Fungi incertae sedis</taxon>
        <taxon>Mucoromycota</taxon>
        <taxon>Glomeromycotina</taxon>
        <taxon>Glomeromycetes</taxon>
        <taxon>Diversisporales</taxon>
        <taxon>Gigasporaceae</taxon>
        <taxon>Gigaspora</taxon>
    </lineage>
</organism>
<evidence type="ECO:0000313" key="2">
    <source>
        <dbReference type="Proteomes" id="UP000266673"/>
    </source>
</evidence>
<accession>A0A397VS81</accession>
<dbReference type="AlphaFoldDB" id="A0A397VS81"/>